<comment type="caution">
    <text evidence="16">The sequence shown here is derived from an EMBL/GenBank/DDBJ whole genome shotgun (WGS) entry which is preliminary data.</text>
</comment>
<reference evidence="16 17" key="1">
    <citation type="submission" date="2020-08" db="EMBL/GenBank/DDBJ databases">
        <title>Genomic Encyclopedia of Type Strains, Phase III (KMG-III): the genomes of soil and plant-associated and newly described type strains.</title>
        <authorList>
            <person name="Whitman W."/>
        </authorList>
    </citation>
    <scope>NUCLEOTIDE SEQUENCE [LARGE SCALE GENOMIC DNA]</scope>
    <source>
        <strain evidence="16 17">CECT 3287</strain>
    </source>
</reference>
<comment type="similarity">
    <text evidence="2">Belongs to the GHMP kinase family. Mevalonate kinase subfamily.</text>
</comment>
<dbReference type="UniPathway" id="UPA00057">
    <property type="reaction ID" value="UER00098"/>
</dbReference>
<protein>
    <recommendedName>
        <fullName evidence="3">mevalonate kinase</fullName>
        <ecNumber evidence="3">2.7.1.36</ecNumber>
    </recommendedName>
</protein>
<dbReference type="PROSITE" id="PS00627">
    <property type="entry name" value="GHMP_KINASES_ATP"/>
    <property type="match status" value="1"/>
</dbReference>
<evidence type="ECO:0000256" key="5">
    <source>
        <dbReference type="ARBA" id="ARBA00022516"/>
    </source>
</evidence>
<keyword evidence="17" id="KW-1185">Reference proteome</keyword>
<evidence type="ECO:0000259" key="14">
    <source>
        <dbReference type="Pfam" id="PF00288"/>
    </source>
</evidence>
<dbReference type="InterPro" id="IPR014721">
    <property type="entry name" value="Ribsml_uS5_D2-typ_fold_subgr"/>
</dbReference>
<evidence type="ECO:0000256" key="8">
    <source>
        <dbReference type="ARBA" id="ARBA00022777"/>
    </source>
</evidence>
<evidence type="ECO:0000256" key="11">
    <source>
        <dbReference type="ARBA" id="ARBA00023098"/>
    </source>
</evidence>
<sequence length="346" mass="35394">MSSTDLVTFPGRGGTGAESGRPGVGRAHGKAILLGEHAVVYGAPALVMPMPQLTVTVHATRFACPGDGPDKISFVIAGQHPAPVTPLVTDGLQYLVEKFRERTAVTGRMCADVLIDSGIPQGRGLGSSAACARAAVLALADAFGRPLDAAAVYDLVQASETVAHGRASGIDALATGATAPLLFRGGSARELPITMSGGPSRFDGVFIVADSGAGGSTKEAVELLRDRFDQDEKIKEAFVRRVSELTTAALRDLEDGRLTGFGARLTENHRLLRDLGISTEPIDAMVEAALAAGGLGAKITGGGLGGCMIALAGDPGRAEAVAHGIEAAGAVKSWVVPVGRFASHDR</sequence>
<dbReference type="Pfam" id="PF00288">
    <property type="entry name" value="GHMP_kinases_N"/>
    <property type="match status" value="1"/>
</dbReference>
<dbReference type="InterPro" id="IPR006204">
    <property type="entry name" value="GHMP_kinase_N_dom"/>
</dbReference>
<evidence type="ECO:0000256" key="9">
    <source>
        <dbReference type="ARBA" id="ARBA00022840"/>
    </source>
</evidence>
<dbReference type="GO" id="GO:0005829">
    <property type="term" value="C:cytosol"/>
    <property type="evidence" value="ECO:0007669"/>
    <property type="project" value="TreeGrafter"/>
</dbReference>
<evidence type="ECO:0000256" key="1">
    <source>
        <dbReference type="ARBA" id="ARBA00004496"/>
    </source>
</evidence>
<dbReference type="SUPFAM" id="SSF55060">
    <property type="entry name" value="GHMP Kinase, C-terminal domain"/>
    <property type="match status" value="1"/>
</dbReference>
<dbReference type="InterPro" id="IPR013750">
    <property type="entry name" value="GHMP_kinase_C_dom"/>
</dbReference>
<dbReference type="GO" id="GO:0019287">
    <property type="term" value="P:isopentenyl diphosphate biosynthetic process, mevalonate pathway"/>
    <property type="evidence" value="ECO:0007669"/>
    <property type="project" value="UniProtKB-UniPathway"/>
</dbReference>
<evidence type="ECO:0000256" key="2">
    <source>
        <dbReference type="ARBA" id="ARBA00006495"/>
    </source>
</evidence>
<dbReference type="Gene3D" id="3.30.70.890">
    <property type="entry name" value="GHMP kinase, C-terminal domain"/>
    <property type="match status" value="1"/>
</dbReference>
<keyword evidence="5" id="KW-0444">Lipid biosynthesis</keyword>
<evidence type="ECO:0000259" key="15">
    <source>
        <dbReference type="Pfam" id="PF08544"/>
    </source>
</evidence>
<name>A0A7W5FG01_9ACTN</name>
<dbReference type="PANTHER" id="PTHR43290:SF2">
    <property type="entry name" value="MEVALONATE KINASE"/>
    <property type="match status" value="1"/>
</dbReference>
<dbReference type="InterPro" id="IPR006205">
    <property type="entry name" value="Mev_gal_kin"/>
</dbReference>
<evidence type="ECO:0000313" key="16">
    <source>
        <dbReference type="EMBL" id="MBB3096910.1"/>
    </source>
</evidence>
<dbReference type="NCBIfam" id="TIGR00549">
    <property type="entry name" value="mevalon_kin"/>
    <property type="match status" value="1"/>
</dbReference>
<feature type="region of interest" description="Disordered" evidence="13">
    <location>
        <begin position="1"/>
        <end position="23"/>
    </location>
</feature>
<dbReference type="SUPFAM" id="SSF54211">
    <property type="entry name" value="Ribosomal protein S5 domain 2-like"/>
    <property type="match status" value="1"/>
</dbReference>
<evidence type="ECO:0000256" key="4">
    <source>
        <dbReference type="ARBA" id="ARBA00022490"/>
    </source>
</evidence>
<comment type="pathway">
    <text evidence="12">Isoprenoid biosynthesis; isopentenyl diphosphate biosynthesis via mevalonate pathway; isopentenyl diphosphate from (R)-mevalonate: step 1/3.</text>
</comment>
<dbReference type="Pfam" id="PF08544">
    <property type="entry name" value="GHMP_kinases_C"/>
    <property type="match status" value="1"/>
</dbReference>
<evidence type="ECO:0000256" key="6">
    <source>
        <dbReference type="ARBA" id="ARBA00022679"/>
    </source>
</evidence>
<dbReference type="InterPro" id="IPR020568">
    <property type="entry name" value="Ribosomal_Su5_D2-typ_SF"/>
</dbReference>
<dbReference type="PRINTS" id="PR00959">
    <property type="entry name" value="MEVGALKINASE"/>
</dbReference>
<evidence type="ECO:0000256" key="13">
    <source>
        <dbReference type="SAM" id="MobiDB-lite"/>
    </source>
</evidence>
<evidence type="ECO:0000256" key="10">
    <source>
        <dbReference type="ARBA" id="ARBA00022842"/>
    </source>
</evidence>
<dbReference type="EC" id="2.7.1.36" evidence="3"/>
<evidence type="ECO:0000256" key="7">
    <source>
        <dbReference type="ARBA" id="ARBA00022741"/>
    </source>
</evidence>
<dbReference type="Proteomes" id="UP000590749">
    <property type="component" value="Unassembled WGS sequence"/>
</dbReference>
<evidence type="ECO:0000256" key="12">
    <source>
        <dbReference type="ARBA" id="ARBA00029438"/>
    </source>
</evidence>
<feature type="domain" description="GHMP kinase C-terminal" evidence="15">
    <location>
        <begin position="250"/>
        <end position="329"/>
    </location>
</feature>
<keyword evidence="11" id="KW-0443">Lipid metabolism</keyword>
<dbReference type="AlphaFoldDB" id="A0A7W5FG01"/>
<proteinExistence type="inferred from homology"/>
<dbReference type="Gene3D" id="3.30.230.10">
    <property type="match status" value="1"/>
</dbReference>
<keyword evidence="6 16" id="KW-0808">Transferase</keyword>
<accession>A0A7W5FG01</accession>
<dbReference type="RefSeq" id="WP_183222327.1">
    <property type="nucleotide sequence ID" value="NZ_BMPW01000026.1"/>
</dbReference>
<feature type="domain" description="GHMP kinase N-terminal" evidence="14">
    <location>
        <begin position="97"/>
        <end position="173"/>
    </location>
</feature>
<evidence type="ECO:0000256" key="3">
    <source>
        <dbReference type="ARBA" id="ARBA00012103"/>
    </source>
</evidence>
<dbReference type="InterPro" id="IPR036554">
    <property type="entry name" value="GHMP_kinase_C_sf"/>
</dbReference>
<evidence type="ECO:0000313" key="17">
    <source>
        <dbReference type="Proteomes" id="UP000590749"/>
    </source>
</evidence>
<dbReference type="GO" id="GO:0004496">
    <property type="term" value="F:mevalonate kinase activity"/>
    <property type="evidence" value="ECO:0007669"/>
    <property type="project" value="UniProtKB-EC"/>
</dbReference>
<dbReference type="GO" id="GO:0005524">
    <property type="term" value="F:ATP binding"/>
    <property type="evidence" value="ECO:0007669"/>
    <property type="project" value="UniProtKB-KW"/>
</dbReference>
<organism evidence="16 17">
    <name type="scientific">Actinoplanes campanulatus</name>
    <dbReference type="NCBI Taxonomy" id="113559"/>
    <lineage>
        <taxon>Bacteria</taxon>
        <taxon>Bacillati</taxon>
        <taxon>Actinomycetota</taxon>
        <taxon>Actinomycetes</taxon>
        <taxon>Micromonosporales</taxon>
        <taxon>Micromonosporaceae</taxon>
        <taxon>Actinoplanes</taxon>
    </lineage>
</organism>
<gene>
    <name evidence="16" type="ORF">FHR83_004584</name>
</gene>
<keyword evidence="4" id="KW-0963">Cytoplasm</keyword>
<keyword evidence="8 16" id="KW-0418">Kinase</keyword>
<keyword evidence="7" id="KW-0547">Nucleotide-binding</keyword>
<dbReference type="InterPro" id="IPR006203">
    <property type="entry name" value="GHMP_knse_ATP-bd_CS"/>
</dbReference>
<comment type="subcellular location">
    <subcellularLocation>
        <location evidence="1">Cytoplasm</location>
    </subcellularLocation>
</comment>
<keyword evidence="10" id="KW-0460">Magnesium</keyword>
<dbReference type="PANTHER" id="PTHR43290">
    <property type="entry name" value="MEVALONATE KINASE"/>
    <property type="match status" value="1"/>
</dbReference>
<dbReference type="EMBL" id="JACHXF010000009">
    <property type="protein sequence ID" value="MBB3096910.1"/>
    <property type="molecule type" value="Genomic_DNA"/>
</dbReference>
<keyword evidence="9" id="KW-0067">ATP-binding</keyword>